<keyword evidence="1" id="KW-0812">Transmembrane</keyword>
<sequence length="140" mass="14196">MQASPSEPHRSSASTPANVKDGAPGWYYPAIGIVGGAGVIAFGVLPQQAAGLFLVVAVLVIGVLGFFAGKLAGRNLSVPRTGAAIGYVLVLAIIVIGALIVSWTVARGSGATWVAWVLGVIVFVVLAGGTWMTKPGRVTQ</sequence>
<feature type="transmembrane region" description="Helical" evidence="1">
    <location>
        <begin position="84"/>
        <end position="106"/>
    </location>
</feature>
<keyword evidence="2" id="KW-0966">Cell projection</keyword>
<feature type="transmembrane region" description="Helical" evidence="1">
    <location>
        <begin position="26"/>
        <end position="45"/>
    </location>
</feature>
<comment type="caution">
    <text evidence="2">The sequence shown here is derived from an EMBL/GenBank/DDBJ whole genome shotgun (WGS) entry which is preliminary data.</text>
</comment>
<keyword evidence="2" id="KW-0969">Cilium</keyword>
<organism evidence="2 3">
    <name type="scientific">Microbacterium resistens</name>
    <dbReference type="NCBI Taxonomy" id="156977"/>
    <lineage>
        <taxon>Bacteria</taxon>
        <taxon>Bacillati</taxon>
        <taxon>Actinomycetota</taxon>
        <taxon>Actinomycetes</taxon>
        <taxon>Micrococcales</taxon>
        <taxon>Microbacteriaceae</taxon>
        <taxon>Microbacterium</taxon>
    </lineage>
</organism>
<evidence type="ECO:0000313" key="2">
    <source>
        <dbReference type="EMBL" id="MDR6868779.1"/>
    </source>
</evidence>
<keyword evidence="1" id="KW-1133">Transmembrane helix</keyword>
<dbReference type="RefSeq" id="WP_310022927.1">
    <property type="nucleotide sequence ID" value="NZ_JAVDUM010000017.1"/>
</dbReference>
<evidence type="ECO:0000256" key="1">
    <source>
        <dbReference type="SAM" id="Phobius"/>
    </source>
</evidence>
<keyword evidence="3" id="KW-1185">Reference proteome</keyword>
<protein>
    <submittedName>
        <fullName evidence="2">Flagellar motor component MotA</fullName>
    </submittedName>
</protein>
<keyword evidence="1" id="KW-0472">Membrane</keyword>
<proteinExistence type="predicted"/>
<dbReference type="EMBL" id="JAVDUM010000017">
    <property type="protein sequence ID" value="MDR6868779.1"/>
    <property type="molecule type" value="Genomic_DNA"/>
</dbReference>
<evidence type="ECO:0000313" key="3">
    <source>
        <dbReference type="Proteomes" id="UP001259347"/>
    </source>
</evidence>
<accession>A0ABU1SGM8</accession>
<feature type="transmembrane region" description="Helical" evidence="1">
    <location>
        <begin position="52"/>
        <end position="72"/>
    </location>
</feature>
<dbReference type="Proteomes" id="UP001259347">
    <property type="component" value="Unassembled WGS sequence"/>
</dbReference>
<gene>
    <name evidence="2" type="ORF">J2Y69_003403</name>
</gene>
<name>A0ABU1SGM8_9MICO</name>
<reference evidence="2 3" key="1">
    <citation type="submission" date="2023-07" db="EMBL/GenBank/DDBJ databases">
        <title>Sorghum-associated microbial communities from plants grown in Nebraska, USA.</title>
        <authorList>
            <person name="Schachtman D."/>
        </authorList>
    </citation>
    <scope>NUCLEOTIDE SEQUENCE [LARGE SCALE GENOMIC DNA]</scope>
    <source>
        <strain evidence="2 3">2980</strain>
    </source>
</reference>
<feature type="transmembrane region" description="Helical" evidence="1">
    <location>
        <begin position="113"/>
        <end position="132"/>
    </location>
</feature>
<keyword evidence="2" id="KW-0282">Flagellum</keyword>